<evidence type="ECO:0000259" key="3">
    <source>
        <dbReference type="Pfam" id="PF12146"/>
    </source>
</evidence>
<dbReference type="GO" id="GO:0052689">
    <property type="term" value="F:carboxylic ester hydrolase activity"/>
    <property type="evidence" value="ECO:0007669"/>
    <property type="project" value="UniProtKB-ARBA"/>
</dbReference>
<name>A0A2S4M7W3_9HYPH</name>
<keyword evidence="5" id="KW-1185">Reference proteome</keyword>
<proteinExistence type="predicted"/>
<dbReference type="SUPFAM" id="SSF53474">
    <property type="entry name" value="alpha/beta-Hydrolases"/>
    <property type="match status" value="1"/>
</dbReference>
<dbReference type="Proteomes" id="UP000236919">
    <property type="component" value="Unassembled WGS sequence"/>
</dbReference>
<feature type="domain" description="Serine aminopeptidase S33" evidence="3">
    <location>
        <begin position="46"/>
        <end position="165"/>
    </location>
</feature>
<dbReference type="PANTHER" id="PTHR22946:SF9">
    <property type="entry name" value="POLYKETIDE TRANSFERASE AF380"/>
    <property type="match status" value="1"/>
</dbReference>
<comment type="caution">
    <text evidence="4">The sequence shown here is derived from an EMBL/GenBank/DDBJ whole genome shotgun (WGS) entry which is preliminary data.</text>
</comment>
<protein>
    <submittedName>
        <fullName evidence="4">Dienelactone hydrolase</fullName>
    </submittedName>
</protein>
<dbReference type="RefSeq" id="WP_210202348.1">
    <property type="nucleotide sequence ID" value="NZ_PQFZ01000008.1"/>
</dbReference>
<keyword evidence="1 4" id="KW-0378">Hydrolase</keyword>
<sequence>MNLAFRAFAGVLFMLPSAGRVSAEVLTLTAVDNVKIYADYYGDADKTKPIILLFHQASSNAGEYATIAPRLNALGFTALALDQRSGGAGWGRGNRTAKAFRGNVGFEQALPDMEAALDWAKADGRSKVIVWGSSYSASLVFLLAAKHPEIAGVLAFSPGEYFSARNIVRNAAAKVSAPIFISTASDAGEIAEAKAIIDAAPARVRVQHRPKTGTHGSSSLRADSNPYGASENWLAVEAFLAKLK</sequence>
<feature type="signal peptide" evidence="2">
    <location>
        <begin position="1"/>
        <end position="23"/>
    </location>
</feature>
<organism evidence="4 5">
    <name type="scientific">Bosea psychrotolerans</name>
    <dbReference type="NCBI Taxonomy" id="1871628"/>
    <lineage>
        <taxon>Bacteria</taxon>
        <taxon>Pseudomonadati</taxon>
        <taxon>Pseudomonadota</taxon>
        <taxon>Alphaproteobacteria</taxon>
        <taxon>Hyphomicrobiales</taxon>
        <taxon>Boseaceae</taxon>
        <taxon>Bosea</taxon>
    </lineage>
</organism>
<dbReference type="AlphaFoldDB" id="A0A2S4M7W3"/>
<dbReference type="Pfam" id="PF12146">
    <property type="entry name" value="Hydrolase_4"/>
    <property type="match status" value="1"/>
</dbReference>
<gene>
    <name evidence="4" type="ORF">CYD53_10884</name>
</gene>
<dbReference type="EMBL" id="PQFZ01000008">
    <property type="protein sequence ID" value="POR50836.1"/>
    <property type="molecule type" value="Genomic_DNA"/>
</dbReference>
<dbReference type="PANTHER" id="PTHR22946">
    <property type="entry name" value="DIENELACTONE HYDROLASE DOMAIN-CONTAINING PROTEIN-RELATED"/>
    <property type="match status" value="1"/>
</dbReference>
<dbReference type="Gene3D" id="3.40.50.1820">
    <property type="entry name" value="alpha/beta hydrolase"/>
    <property type="match status" value="1"/>
</dbReference>
<evidence type="ECO:0000256" key="2">
    <source>
        <dbReference type="SAM" id="SignalP"/>
    </source>
</evidence>
<dbReference type="InterPro" id="IPR029058">
    <property type="entry name" value="AB_hydrolase_fold"/>
</dbReference>
<dbReference type="InterPro" id="IPR022742">
    <property type="entry name" value="Hydrolase_4"/>
</dbReference>
<keyword evidence="2" id="KW-0732">Signal</keyword>
<feature type="chain" id="PRO_5015610482" evidence="2">
    <location>
        <begin position="24"/>
        <end position="244"/>
    </location>
</feature>
<dbReference type="InterPro" id="IPR050261">
    <property type="entry name" value="FrsA_esterase"/>
</dbReference>
<evidence type="ECO:0000313" key="4">
    <source>
        <dbReference type="EMBL" id="POR50836.1"/>
    </source>
</evidence>
<reference evidence="4 5" key="1">
    <citation type="submission" date="2018-01" db="EMBL/GenBank/DDBJ databases">
        <title>Genomic Encyclopedia of Type Strains, Phase III (KMG-III): the genomes of soil and plant-associated and newly described type strains.</title>
        <authorList>
            <person name="Whitman W."/>
        </authorList>
    </citation>
    <scope>NUCLEOTIDE SEQUENCE [LARGE SCALE GENOMIC DNA]</scope>
    <source>
        <strain evidence="4 5">1131</strain>
    </source>
</reference>
<evidence type="ECO:0000313" key="5">
    <source>
        <dbReference type="Proteomes" id="UP000236919"/>
    </source>
</evidence>
<accession>A0A2S4M7W3</accession>
<evidence type="ECO:0000256" key="1">
    <source>
        <dbReference type="ARBA" id="ARBA00022801"/>
    </source>
</evidence>